<evidence type="ECO:0000256" key="1">
    <source>
        <dbReference type="SAM" id="MobiDB-lite"/>
    </source>
</evidence>
<dbReference type="Proteomes" id="UP000269945">
    <property type="component" value="Unassembled WGS sequence"/>
</dbReference>
<gene>
    <name evidence="2" type="ORF">BN2614_LOCUS2</name>
</gene>
<proteinExistence type="predicted"/>
<feature type="compositionally biased region" description="Low complexity" evidence="1">
    <location>
        <begin position="18"/>
        <end position="27"/>
    </location>
</feature>
<feature type="compositionally biased region" description="Polar residues" evidence="1">
    <location>
        <begin position="1"/>
        <end position="17"/>
    </location>
</feature>
<evidence type="ECO:0000313" key="3">
    <source>
        <dbReference type="Proteomes" id="UP000269945"/>
    </source>
</evidence>
<sequence length="36" mass="3778">MSTSGASPATLGQVNLPSSSHSISRRSFSLCHHCFS</sequence>
<evidence type="ECO:0000313" key="2">
    <source>
        <dbReference type="EMBL" id="VCX43102.1"/>
    </source>
</evidence>
<feature type="region of interest" description="Disordered" evidence="1">
    <location>
        <begin position="1"/>
        <end position="27"/>
    </location>
</feature>
<comment type="caution">
    <text evidence="2">The sequence shown here is derived from an EMBL/GenBank/DDBJ whole genome shotgun (WGS) entry which is preliminary data.</text>
</comment>
<dbReference type="EMBL" id="CYRY02047178">
    <property type="protein sequence ID" value="VCX43102.1"/>
    <property type="molecule type" value="Genomic_DNA"/>
</dbReference>
<dbReference type="AlphaFoldDB" id="A0A9X9QBA9"/>
<accession>A0A9X9QBA9</accession>
<reference evidence="2 3" key="1">
    <citation type="submission" date="2018-10" db="EMBL/GenBank/DDBJ databases">
        <authorList>
            <person name="Ekblom R."/>
            <person name="Jareborg N."/>
        </authorList>
    </citation>
    <scope>NUCLEOTIDE SEQUENCE [LARGE SCALE GENOMIC DNA]</scope>
    <source>
        <tissue evidence="2">Muscle</tissue>
    </source>
</reference>
<keyword evidence="3" id="KW-1185">Reference proteome</keyword>
<name>A0A9X9QBA9_GULGU</name>
<protein>
    <submittedName>
        <fullName evidence="2">Uncharacterized protein</fullName>
    </submittedName>
</protein>
<organism evidence="2 3">
    <name type="scientific">Gulo gulo</name>
    <name type="common">Wolverine</name>
    <name type="synonym">Gluton</name>
    <dbReference type="NCBI Taxonomy" id="48420"/>
    <lineage>
        <taxon>Eukaryota</taxon>
        <taxon>Metazoa</taxon>
        <taxon>Chordata</taxon>
        <taxon>Craniata</taxon>
        <taxon>Vertebrata</taxon>
        <taxon>Euteleostomi</taxon>
        <taxon>Mammalia</taxon>
        <taxon>Eutheria</taxon>
        <taxon>Laurasiatheria</taxon>
        <taxon>Carnivora</taxon>
        <taxon>Caniformia</taxon>
        <taxon>Musteloidea</taxon>
        <taxon>Mustelidae</taxon>
        <taxon>Guloninae</taxon>
        <taxon>Gulo</taxon>
    </lineage>
</organism>